<feature type="transmembrane region" description="Helical" evidence="1">
    <location>
        <begin position="46"/>
        <end position="69"/>
    </location>
</feature>
<dbReference type="PANTHER" id="PTHR45277">
    <property type="entry name" value="EXPRESSED PROTEIN"/>
    <property type="match status" value="1"/>
</dbReference>
<keyword evidence="1" id="KW-0472">Membrane</keyword>
<keyword evidence="1" id="KW-0812">Transmembrane</keyword>
<dbReference type="InterPro" id="IPR029063">
    <property type="entry name" value="SAM-dependent_MTases_sf"/>
</dbReference>
<dbReference type="Gene3D" id="3.40.50.150">
    <property type="entry name" value="Vaccinia Virus protein VP39"/>
    <property type="match status" value="1"/>
</dbReference>
<sequence length="247" mass="25889">MDGQGATPQRPDYGLDAPSVVAASGAVAAVGAACVARGVAVRNAPLAWAGALPLALGGFTAAAMAASSFSGKIRLRDRLLDGLGLRGDESVLDLGCGSGLMLLGALGRLPEGRGTGIDVWRTQDQWGSNRASCLRNARALGVTDRLTLVDGDMAELPFPDRSFDLVTASLAIHNLPEAERRARVIREAARVLRPSGRLLIVDIARTEEYEAEARRAGLVDVRRSGRSALVYPPVRVVTARAPEAETG</sequence>
<dbReference type="PANTHER" id="PTHR45277:SF1">
    <property type="entry name" value="EXPRESSED PROTEIN"/>
    <property type="match status" value="1"/>
</dbReference>
<evidence type="ECO:0000256" key="1">
    <source>
        <dbReference type="SAM" id="Phobius"/>
    </source>
</evidence>
<name>A0ABN0Y4Y5_9ACTN</name>
<keyword evidence="4" id="KW-1185">Reference proteome</keyword>
<dbReference type="CDD" id="cd02440">
    <property type="entry name" value="AdoMet_MTases"/>
    <property type="match status" value="1"/>
</dbReference>
<keyword evidence="1" id="KW-1133">Transmembrane helix</keyword>
<dbReference type="RefSeq" id="WP_344018285.1">
    <property type="nucleotide sequence ID" value="NZ_BAAABX010000001.1"/>
</dbReference>
<accession>A0ABN0Y4Y5</accession>
<comment type="caution">
    <text evidence="3">The sequence shown here is derived from an EMBL/GenBank/DDBJ whole genome shotgun (WGS) entry which is preliminary data.</text>
</comment>
<evidence type="ECO:0000259" key="2">
    <source>
        <dbReference type="Pfam" id="PF08241"/>
    </source>
</evidence>
<reference evidence="3 4" key="1">
    <citation type="journal article" date="2019" name="Int. J. Syst. Evol. Microbiol.">
        <title>The Global Catalogue of Microorganisms (GCM) 10K type strain sequencing project: providing services to taxonomists for standard genome sequencing and annotation.</title>
        <authorList>
            <consortium name="The Broad Institute Genomics Platform"/>
            <consortium name="The Broad Institute Genome Sequencing Center for Infectious Disease"/>
            <person name="Wu L."/>
            <person name="Ma J."/>
        </authorList>
    </citation>
    <scope>NUCLEOTIDE SEQUENCE [LARGE SCALE GENOMIC DNA]</scope>
    <source>
        <strain evidence="3 4">JCM 4788</strain>
    </source>
</reference>
<feature type="domain" description="Methyltransferase type 11" evidence="2">
    <location>
        <begin position="92"/>
        <end position="200"/>
    </location>
</feature>
<evidence type="ECO:0000313" key="3">
    <source>
        <dbReference type="EMBL" id="GAA0383445.1"/>
    </source>
</evidence>
<dbReference type="Proteomes" id="UP001500879">
    <property type="component" value="Unassembled WGS sequence"/>
</dbReference>
<dbReference type="InterPro" id="IPR013216">
    <property type="entry name" value="Methyltransf_11"/>
</dbReference>
<feature type="transmembrane region" description="Helical" evidence="1">
    <location>
        <begin position="20"/>
        <end position="40"/>
    </location>
</feature>
<proteinExistence type="predicted"/>
<protein>
    <recommendedName>
        <fullName evidence="2">Methyltransferase type 11 domain-containing protein</fullName>
    </recommendedName>
</protein>
<dbReference type="SUPFAM" id="SSF53335">
    <property type="entry name" value="S-adenosyl-L-methionine-dependent methyltransferases"/>
    <property type="match status" value="1"/>
</dbReference>
<gene>
    <name evidence="3" type="ORF">GCM10010357_00500</name>
</gene>
<evidence type="ECO:0000313" key="4">
    <source>
        <dbReference type="Proteomes" id="UP001500879"/>
    </source>
</evidence>
<dbReference type="Pfam" id="PF08241">
    <property type="entry name" value="Methyltransf_11"/>
    <property type="match status" value="1"/>
</dbReference>
<organism evidence="3 4">
    <name type="scientific">Streptomyces luteireticuli</name>
    <dbReference type="NCBI Taxonomy" id="173858"/>
    <lineage>
        <taxon>Bacteria</taxon>
        <taxon>Bacillati</taxon>
        <taxon>Actinomycetota</taxon>
        <taxon>Actinomycetes</taxon>
        <taxon>Kitasatosporales</taxon>
        <taxon>Streptomycetaceae</taxon>
        <taxon>Streptomyces</taxon>
    </lineage>
</organism>
<dbReference type="EMBL" id="BAAABX010000001">
    <property type="protein sequence ID" value="GAA0383445.1"/>
    <property type="molecule type" value="Genomic_DNA"/>
</dbReference>